<accession>A0AA88T5A1</accession>
<feature type="region of interest" description="Disordered" evidence="1">
    <location>
        <begin position="62"/>
        <end position="201"/>
    </location>
</feature>
<dbReference type="AlphaFoldDB" id="A0AA88T5A1"/>
<dbReference type="EMBL" id="JAVHJS010000003">
    <property type="protein sequence ID" value="KAK2864627.1"/>
    <property type="molecule type" value="Genomic_DNA"/>
</dbReference>
<sequence>MITKDKKTLRQAVQHKDEEEEMETVGYWHCSDCLRCNTVVDRKSPFSCVFCGRSICSVKDNPKYTTLSAPSPSSDMIIETTNPDPVTNSLYSDSNTHWSSKSLDEDRSALNNGETNCRACTPVTTSKQQQNSGHGDDGNATSSRMSEQTKKAHPSVLSSSPHQQTNRRYVKPYQKDKMSHRSKAVQKSQKQPQEIATGSTAACSSFESSSSSAVLHEDEDEEMETIGYWHCPDCLRCNTVGDRKSPYSCVFCGHSICSVKKPLAQSTVVLLSDQGCHSEITEMEIYVGFSSGSRQRLSHTCVNSVKLHKLHSGSFVKVEWRSEGDLAGIASGATLWAIGSLHFHDLLRQATPCGL</sequence>
<keyword evidence="3" id="KW-1185">Reference proteome</keyword>
<gene>
    <name evidence="2" type="ORF">Q7C36_003781</name>
</gene>
<feature type="compositionally biased region" description="Polar residues" evidence="1">
    <location>
        <begin position="185"/>
        <end position="198"/>
    </location>
</feature>
<feature type="compositionally biased region" description="Polar residues" evidence="1">
    <location>
        <begin position="122"/>
        <end position="146"/>
    </location>
</feature>
<evidence type="ECO:0000313" key="3">
    <source>
        <dbReference type="Proteomes" id="UP001187315"/>
    </source>
</evidence>
<feature type="compositionally biased region" description="Polar residues" evidence="1">
    <location>
        <begin position="156"/>
        <end position="167"/>
    </location>
</feature>
<feature type="compositionally biased region" description="Polar residues" evidence="1">
    <location>
        <begin position="63"/>
        <end position="101"/>
    </location>
</feature>
<protein>
    <submittedName>
        <fullName evidence="2">Uncharacterized protein</fullName>
    </submittedName>
</protein>
<name>A0AA88T5A1_TACVA</name>
<dbReference type="Proteomes" id="UP001187315">
    <property type="component" value="Unassembled WGS sequence"/>
</dbReference>
<evidence type="ECO:0000256" key="1">
    <source>
        <dbReference type="SAM" id="MobiDB-lite"/>
    </source>
</evidence>
<evidence type="ECO:0000313" key="2">
    <source>
        <dbReference type="EMBL" id="KAK2864627.1"/>
    </source>
</evidence>
<comment type="caution">
    <text evidence="2">The sequence shown here is derived from an EMBL/GenBank/DDBJ whole genome shotgun (WGS) entry which is preliminary data.</text>
</comment>
<organism evidence="2 3">
    <name type="scientific">Tachysurus vachellii</name>
    <name type="common">Darkbarbel catfish</name>
    <name type="synonym">Pelteobagrus vachellii</name>
    <dbReference type="NCBI Taxonomy" id="175792"/>
    <lineage>
        <taxon>Eukaryota</taxon>
        <taxon>Metazoa</taxon>
        <taxon>Chordata</taxon>
        <taxon>Craniata</taxon>
        <taxon>Vertebrata</taxon>
        <taxon>Euteleostomi</taxon>
        <taxon>Actinopterygii</taxon>
        <taxon>Neopterygii</taxon>
        <taxon>Teleostei</taxon>
        <taxon>Ostariophysi</taxon>
        <taxon>Siluriformes</taxon>
        <taxon>Bagridae</taxon>
        <taxon>Tachysurus</taxon>
    </lineage>
</organism>
<reference evidence="2" key="1">
    <citation type="submission" date="2023-08" db="EMBL/GenBank/DDBJ databases">
        <title>Pelteobagrus vachellii genome.</title>
        <authorList>
            <person name="Liu H."/>
        </authorList>
    </citation>
    <scope>NUCLEOTIDE SEQUENCE</scope>
    <source>
        <strain evidence="2">PRFRI_2022a</strain>
        <tissue evidence="2">Muscle</tissue>
    </source>
</reference>
<proteinExistence type="predicted"/>